<keyword evidence="2" id="KW-1185">Reference proteome</keyword>
<comment type="caution">
    <text evidence="1">The sequence shown here is derived from an EMBL/GenBank/DDBJ whole genome shotgun (WGS) entry which is preliminary data.</text>
</comment>
<evidence type="ECO:0000313" key="2">
    <source>
        <dbReference type="Proteomes" id="UP001589828"/>
    </source>
</evidence>
<dbReference type="Proteomes" id="UP001589828">
    <property type="component" value="Unassembled WGS sequence"/>
</dbReference>
<gene>
    <name evidence="1" type="ORF">ACFFGT_10475</name>
</gene>
<name>A0ABV6L566_9SPHI</name>
<proteinExistence type="predicted"/>
<dbReference type="EMBL" id="JBHLTS010000021">
    <property type="protein sequence ID" value="MFC0514630.1"/>
    <property type="molecule type" value="Genomic_DNA"/>
</dbReference>
<organism evidence="1 2">
    <name type="scientific">Mucilaginibacter angelicae</name>
    <dbReference type="NCBI Taxonomy" id="869718"/>
    <lineage>
        <taxon>Bacteria</taxon>
        <taxon>Pseudomonadati</taxon>
        <taxon>Bacteroidota</taxon>
        <taxon>Sphingobacteriia</taxon>
        <taxon>Sphingobacteriales</taxon>
        <taxon>Sphingobacteriaceae</taxon>
        <taxon>Mucilaginibacter</taxon>
    </lineage>
</organism>
<evidence type="ECO:0000313" key="1">
    <source>
        <dbReference type="EMBL" id="MFC0514630.1"/>
    </source>
</evidence>
<sequence length="284" mass="31714">MKNISKILTSMVGIMLVTLVSYGQNYVKTDLGVSFLSGKKFIQSFDFNLNRTNEVQNNNGGIYFLYTATTHYYIIPTVDASIGESVSAANNNIVTQIVFGKVFKSTRHRDGSSVSEFKSSLEISPTYNADKTFAEKLYYVQLKLTINPITSTFTGKGSKYFAKQVFSFAIDPVLNLGTHDSQTYKMEKAYSAGGFNTSLSLRLNKLDNKDAPYTDWSFKLSGDGYRLFSEIPALYAKDYYGQLAASVDKAVNSKISLSLAYKYGNENAKYSDVHSLTLGFKYKY</sequence>
<protein>
    <submittedName>
        <fullName evidence="1">Uncharacterized protein</fullName>
    </submittedName>
</protein>
<dbReference type="RefSeq" id="WP_377022474.1">
    <property type="nucleotide sequence ID" value="NZ_JBHLTS010000021.1"/>
</dbReference>
<accession>A0ABV6L566</accession>
<reference evidence="1 2" key="1">
    <citation type="submission" date="2024-09" db="EMBL/GenBank/DDBJ databases">
        <authorList>
            <person name="Sun Q."/>
            <person name="Mori K."/>
        </authorList>
    </citation>
    <scope>NUCLEOTIDE SEQUENCE [LARGE SCALE GENOMIC DNA]</scope>
    <source>
        <strain evidence="1 2">NCAIM B.02415</strain>
    </source>
</reference>